<feature type="domain" description="F-box" evidence="1">
    <location>
        <begin position="15"/>
        <end position="61"/>
    </location>
</feature>
<dbReference type="Gene3D" id="1.20.1280.50">
    <property type="match status" value="1"/>
</dbReference>
<gene>
    <name evidence="2" type="ORF">PDIGIT_LOCUS1701</name>
</gene>
<comment type="caution">
    <text evidence="2">The sequence shown here is derived from an EMBL/GenBank/DDBJ whole genome shotgun (WGS) entry which is preliminary data.</text>
</comment>
<dbReference type="AlphaFoldDB" id="A0A9W4U3P9"/>
<sequence>MRSLSILNPALHHQIMVLQSLPTELLHHVAYYTSPEDIIALTETCVALRDVYDDHTVWKQSFLQHMPDLFRSEMGSKEAWVERMARQIIDTKGATGFAQADQIRRKWKCLWITVQELQHARVDWRRLVGAIFSNARSVKPEELPNEHRETSVGKLLGRSLSVLPLSMAWGFSTSCDIEILSALANLCTGFYSLGISTLSLDLNIIIQSRMAEISFCMAASAIHTGLRIQRDPTYHYGDDSLRLFKNGLDFVDSTLLEFVKENPDIYRSDSPKFFPRHLALAICASSATACWYSQLQDTAQLPCLPRRSHEPSLGTVGSSTEEYLTAQYLPLPEWHPLLTPYRSIFSTSGWLLWYKPRIQSIIDAIEDGLWEGCYTMPSCRPGFVRFYQRIERIQFHISHQRNHQILFEAENCVDDSGAFSLNGRLHTERETLSAAKRDPSGTTIMFWTGAVTPMGITGYLYDDIRHAPPRPKRNLRGTFWLWKKDWKATGDN</sequence>
<dbReference type="PROSITE" id="PS50181">
    <property type="entry name" value="FBOX"/>
    <property type="match status" value="1"/>
</dbReference>
<dbReference type="OrthoDB" id="5139943at2759"/>
<keyword evidence="3" id="KW-1185">Reference proteome</keyword>
<dbReference type="Proteomes" id="UP001152607">
    <property type="component" value="Unassembled WGS sequence"/>
</dbReference>
<organism evidence="2 3">
    <name type="scientific">Periconia digitata</name>
    <dbReference type="NCBI Taxonomy" id="1303443"/>
    <lineage>
        <taxon>Eukaryota</taxon>
        <taxon>Fungi</taxon>
        <taxon>Dikarya</taxon>
        <taxon>Ascomycota</taxon>
        <taxon>Pezizomycotina</taxon>
        <taxon>Dothideomycetes</taxon>
        <taxon>Pleosporomycetidae</taxon>
        <taxon>Pleosporales</taxon>
        <taxon>Massarineae</taxon>
        <taxon>Periconiaceae</taxon>
        <taxon>Periconia</taxon>
    </lineage>
</organism>
<evidence type="ECO:0000313" key="2">
    <source>
        <dbReference type="EMBL" id="CAI6270418.1"/>
    </source>
</evidence>
<name>A0A9W4U3P9_9PLEO</name>
<dbReference type="InterPro" id="IPR036047">
    <property type="entry name" value="F-box-like_dom_sf"/>
</dbReference>
<dbReference type="InterPro" id="IPR001810">
    <property type="entry name" value="F-box_dom"/>
</dbReference>
<accession>A0A9W4U3P9</accession>
<protein>
    <recommendedName>
        <fullName evidence="1">F-box domain-containing protein</fullName>
    </recommendedName>
</protein>
<reference evidence="2" key="1">
    <citation type="submission" date="2023-01" db="EMBL/GenBank/DDBJ databases">
        <authorList>
            <person name="Van Ghelder C."/>
            <person name="Rancurel C."/>
        </authorList>
    </citation>
    <scope>NUCLEOTIDE SEQUENCE</scope>
    <source>
        <strain evidence="2">CNCM I-4278</strain>
    </source>
</reference>
<dbReference type="EMBL" id="CAOQHR010000001">
    <property type="protein sequence ID" value="CAI6270418.1"/>
    <property type="molecule type" value="Genomic_DNA"/>
</dbReference>
<dbReference type="SUPFAM" id="SSF81383">
    <property type="entry name" value="F-box domain"/>
    <property type="match status" value="1"/>
</dbReference>
<evidence type="ECO:0000259" key="1">
    <source>
        <dbReference type="PROSITE" id="PS50181"/>
    </source>
</evidence>
<evidence type="ECO:0000313" key="3">
    <source>
        <dbReference type="Proteomes" id="UP001152607"/>
    </source>
</evidence>
<proteinExistence type="predicted"/>
<dbReference type="Pfam" id="PF12937">
    <property type="entry name" value="F-box-like"/>
    <property type="match status" value="1"/>
</dbReference>